<dbReference type="Proteomes" id="UP000727056">
    <property type="component" value="Unassembled WGS sequence"/>
</dbReference>
<evidence type="ECO:0000313" key="4">
    <source>
        <dbReference type="Proteomes" id="UP000727056"/>
    </source>
</evidence>
<keyword evidence="2" id="KW-0812">Transmembrane</keyword>
<keyword evidence="2" id="KW-1133">Transmembrane helix</keyword>
<feature type="transmembrane region" description="Helical" evidence="2">
    <location>
        <begin position="455"/>
        <end position="477"/>
    </location>
</feature>
<evidence type="ECO:0000313" key="3">
    <source>
        <dbReference type="EMBL" id="NJQ17920.1"/>
    </source>
</evidence>
<name>A0ABX1CJ43_9ACTN</name>
<keyword evidence="4" id="KW-1185">Reference proteome</keyword>
<comment type="caution">
    <text evidence="3">The sequence shown here is derived from an EMBL/GenBank/DDBJ whole genome shotgun (WGS) entry which is preliminary data.</text>
</comment>
<organism evidence="3 4">
    <name type="scientific">Streptomyces bohaiensis</name>
    <dbReference type="NCBI Taxonomy" id="1431344"/>
    <lineage>
        <taxon>Bacteria</taxon>
        <taxon>Bacillati</taxon>
        <taxon>Actinomycetota</taxon>
        <taxon>Actinomycetes</taxon>
        <taxon>Kitasatosporales</taxon>
        <taxon>Streptomycetaceae</taxon>
        <taxon>Streptomyces</taxon>
    </lineage>
</organism>
<accession>A0ABX1CJ43</accession>
<gene>
    <name evidence="3" type="ORF">HCN52_24065</name>
</gene>
<sequence length="489" mass="50202">MIRHSGPTAPRRSGRTGRTGAADSDGGRGDARGVDPPGLPARGGGRSAASFAAAGACALLLPLLASGPAHAQDRPAAPTAYVTAADAEPIEGTAGSADAPALEIGGIYTDELDVGDALYYSVVLDAESDVYVSAVAAPDPGTKVASADGFELALTTTGGDTCNSPESRTFQSDGAARPIAASQIRTVTPDGRCRQAGNHLVRLTRTSAPTSSPAAWPVELRVMAEPAATGGTDVLPEGDWTTSDDLPPAPSGQAERAPGGSGFNDARPLEPGVWRDDLTPGSTRFYAVPVDWHQQLDVRIELSNAPQHEGYGSVINAVGADIYTPYRAPAAANTTTSYSGEPAELALLTQPVAYDNRLATGFDRYVPRSRVAGWHYLAVHLHENVVERVDAEAVGMTLRIAVHNEPGTAPTYDGDLAEAGFGIDAEVLEADGADAGTDADADETAAAGRDDGKVLLGYAGIGAGVALLGVVATWYYLGRRDAAAGHRAG</sequence>
<evidence type="ECO:0000256" key="1">
    <source>
        <dbReference type="SAM" id="MobiDB-lite"/>
    </source>
</evidence>
<keyword evidence="2" id="KW-0472">Membrane</keyword>
<evidence type="ECO:0000256" key="2">
    <source>
        <dbReference type="SAM" id="Phobius"/>
    </source>
</evidence>
<protein>
    <submittedName>
        <fullName evidence="3">Uncharacterized protein</fullName>
    </submittedName>
</protein>
<feature type="compositionally biased region" description="Low complexity" evidence="1">
    <location>
        <begin position="1"/>
        <end position="24"/>
    </location>
</feature>
<feature type="region of interest" description="Disordered" evidence="1">
    <location>
        <begin position="229"/>
        <end position="272"/>
    </location>
</feature>
<dbReference type="EMBL" id="JAAVJC010000477">
    <property type="protein sequence ID" value="NJQ17920.1"/>
    <property type="molecule type" value="Genomic_DNA"/>
</dbReference>
<dbReference type="RefSeq" id="WP_168090532.1">
    <property type="nucleotide sequence ID" value="NZ_JAAVJC010000477.1"/>
</dbReference>
<reference evidence="3 4" key="1">
    <citation type="submission" date="2020-03" db="EMBL/GenBank/DDBJ databases">
        <title>Draft genome of Streptomyces sp. ventii, isolated from the Axial Seamount in the Pacific Ocean, and resequencing of the two type strains Streptomyces lonarensis strain NCL 716 and Streptomyces bohaiensis strain 11A07.</title>
        <authorList>
            <person name="Loughran R.M."/>
            <person name="Pfannmuller K.M."/>
            <person name="Wasson B.J."/>
            <person name="Deadmond M.C."/>
            <person name="Paddock B.E."/>
            <person name="Koyack M.J."/>
            <person name="Gallegos D.A."/>
            <person name="Mitchell E.A."/>
            <person name="Ushijima B."/>
            <person name="Saw J.H."/>
            <person name="Mcphail K.L."/>
            <person name="Videau P."/>
        </authorList>
    </citation>
    <scope>NUCLEOTIDE SEQUENCE [LARGE SCALE GENOMIC DNA]</scope>
    <source>
        <strain evidence="3 4">11A07</strain>
    </source>
</reference>
<feature type="region of interest" description="Disordered" evidence="1">
    <location>
        <begin position="158"/>
        <end position="177"/>
    </location>
</feature>
<feature type="compositionally biased region" description="Polar residues" evidence="1">
    <location>
        <begin position="158"/>
        <end position="172"/>
    </location>
</feature>
<proteinExistence type="predicted"/>
<feature type="region of interest" description="Disordered" evidence="1">
    <location>
        <begin position="1"/>
        <end position="47"/>
    </location>
</feature>